<organism evidence="3 4">
    <name type="scientific">Nannochloropsis gaditana</name>
    <dbReference type="NCBI Taxonomy" id="72520"/>
    <lineage>
        <taxon>Eukaryota</taxon>
        <taxon>Sar</taxon>
        <taxon>Stramenopiles</taxon>
        <taxon>Ochrophyta</taxon>
        <taxon>Eustigmatophyceae</taxon>
        <taxon>Eustigmatales</taxon>
        <taxon>Monodopsidaceae</taxon>
        <taxon>Nannochloropsis</taxon>
    </lineage>
</organism>
<accession>W7U0Y5</accession>
<feature type="transmembrane region" description="Helical" evidence="2">
    <location>
        <begin position="227"/>
        <end position="251"/>
    </location>
</feature>
<feature type="transmembrane region" description="Helical" evidence="2">
    <location>
        <begin position="520"/>
        <end position="538"/>
    </location>
</feature>
<dbReference type="Proteomes" id="UP000019335">
    <property type="component" value="Chromosome 9"/>
</dbReference>
<feature type="region of interest" description="Disordered" evidence="1">
    <location>
        <begin position="344"/>
        <end position="371"/>
    </location>
</feature>
<protein>
    <submittedName>
        <fullName evidence="3">Uncharacterized protein</fullName>
    </submittedName>
</protein>
<feature type="transmembrane region" description="Helical" evidence="2">
    <location>
        <begin position="164"/>
        <end position="183"/>
    </location>
</feature>
<feature type="transmembrane region" description="Helical" evidence="2">
    <location>
        <begin position="272"/>
        <end position="291"/>
    </location>
</feature>
<evidence type="ECO:0000256" key="1">
    <source>
        <dbReference type="SAM" id="MobiDB-lite"/>
    </source>
</evidence>
<feature type="region of interest" description="Disordered" evidence="1">
    <location>
        <begin position="708"/>
        <end position="736"/>
    </location>
</feature>
<keyword evidence="2" id="KW-0812">Transmembrane</keyword>
<feature type="compositionally biased region" description="Polar residues" evidence="1">
    <location>
        <begin position="722"/>
        <end position="736"/>
    </location>
</feature>
<dbReference type="AlphaFoldDB" id="W7U0Y5"/>
<evidence type="ECO:0000313" key="3">
    <source>
        <dbReference type="EMBL" id="EWM26324.1"/>
    </source>
</evidence>
<dbReference type="EMBL" id="AZIL01000690">
    <property type="protein sequence ID" value="EWM26324.1"/>
    <property type="molecule type" value="Genomic_DNA"/>
</dbReference>
<proteinExistence type="predicted"/>
<keyword evidence="4" id="KW-1185">Reference proteome</keyword>
<reference evidence="3 4" key="1">
    <citation type="journal article" date="2014" name="Mol. Plant">
        <title>Chromosome Scale Genome Assembly and Transcriptome Profiling of Nannochloropsis gaditana in Nitrogen Depletion.</title>
        <authorList>
            <person name="Corteggiani Carpinelli E."/>
            <person name="Telatin A."/>
            <person name="Vitulo N."/>
            <person name="Forcato C."/>
            <person name="D'Angelo M."/>
            <person name="Schiavon R."/>
            <person name="Vezzi A."/>
            <person name="Giacometti G.M."/>
            <person name="Morosinotto T."/>
            <person name="Valle G."/>
        </authorList>
    </citation>
    <scope>NUCLEOTIDE SEQUENCE [LARGE SCALE GENOMIC DNA]</scope>
    <source>
        <strain evidence="3 4">B-31</strain>
    </source>
</reference>
<feature type="transmembrane region" description="Helical" evidence="2">
    <location>
        <begin position="558"/>
        <end position="575"/>
    </location>
</feature>
<feature type="region of interest" description="Disordered" evidence="1">
    <location>
        <begin position="1"/>
        <end position="75"/>
    </location>
</feature>
<sequence length="736" mass="78556">MPNERGCPSGLAGSSAMPQDQSGIPVNEVSPFSSNSSQPIEEMTPIRPQSNSRPHYEQTGGLPGNDVQKPSLRPETENQQNLFYVDLTVRKGSRLETSQTNVIDSSSSNRTTRHFPIYAAHTLKSTTRIFILAFLLPLVMERGPTLDSPGLLQGHLFVREPLSIVYMCYLVIIAVFTPFWGALYDVLSAGSKSHALVFVFLAASCVGPVVAFVLLSPPSPANRQHVSWTAVVAVGGGMIVAAETLTGFLLADLSHMHSRPYSDAAALLNGKASLVGVGLATLLVGAPNLILSMALGTNPQTTTRYACISTVLVNLTASLCIMFARLCFSWDGINMKRTQRRQQVVVSASSSSRPRSGAGTSEGHETPQGDVRTPNFGMAACFRALRPGALACVVSLSPPFIVRFLFVRMFYQGGIRCLSYLATTYILQSLDLKIDIACKAVVVAFATSLLGMSLTLGYLSAQYSRVQKQQDVSRLRRASSASTASALGAAIAAARVEQDLTPSFAEEFRARPDPLDAPELPPLGIALAVLIVACAAAPTDVADSTDPLSAFSRDEGMLYSIAGIVGFCVGFISTYEKGILASTIWPNSSQQQTAMVTQVGVGTFCGILTASSVVLEWLPTVLFAIVPSQALPSATWTLSLYLGLCLLLFALCMVWSHLKEKNRGAARRGRLSFSGAGSEANSRDQTEQTVSERVSGFLLRSLPSHLSTIIESPGGQRERDSTCSTVMPASFSTGAS</sequence>
<comment type="caution">
    <text evidence="3">The sequence shown here is derived from an EMBL/GenBank/DDBJ whole genome shotgun (WGS) entry which is preliminary data.</text>
</comment>
<evidence type="ECO:0000313" key="4">
    <source>
        <dbReference type="Proteomes" id="UP000019335"/>
    </source>
</evidence>
<feature type="transmembrane region" description="Helical" evidence="2">
    <location>
        <begin position="596"/>
        <end position="618"/>
    </location>
</feature>
<feature type="transmembrane region" description="Helical" evidence="2">
    <location>
        <begin position="195"/>
        <end position="215"/>
    </location>
</feature>
<feature type="compositionally biased region" description="Low complexity" evidence="1">
    <location>
        <begin position="344"/>
        <end position="361"/>
    </location>
</feature>
<feature type="transmembrane region" description="Helical" evidence="2">
    <location>
        <begin position="638"/>
        <end position="658"/>
    </location>
</feature>
<gene>
    <name evidence="3" type="ORF">Naga_100078g22</name>
</gene>
<feature type="transmembrane region" description="Helical" evidence="2">
    <location>
        <begin position="440"/>
        <end position="459"/>
    </location>
</feature>
<feature type="transmembrane region" description="Helical" evidence="2">
    <location>
        <begin position="303"/>
        <end position="328"/>
    </location>
</feature>
<dbReference type="OrthoDB" id="10352244at2759"/>
<name>W7U0Y5_9STRA</name>
<feature type="transmembrane region" description="Helical" evidence="2">
    <location>
        <begin position="388"/>
        <end position="411"/>
    </location>
</feature>
<evidence type="ECO:0000256" key="2">
    <source>
        <dbReference type="SAM" id="Phobius"/>
    </source>
</evidence>
<feature type="compositionally biased region" description="Polar residues" evidence="1">
    <location>
        <begin position="16"/>
        <end position="39"/>
    </location>
</feature>
<keyword evidence="2" id="KW-1133">Transmembrane helix</keyword>
<keyword evidence="2" id="KW-0472">Membrane</keyword>